<protein>
    <submittedName>
        <fullName evidence="2">TraB/GumN family protein</fullName>
    </submittedName>
</protein>
<name>A0A939DR85_9ALTE</name>
<comment type="caution">
    <text evidence="2">The sequence shown here is derived from an EMBL/GenBank/DDBJ whole genome shotgun (WGS) entry which is preliminary data.</text>
</comment>
<keyword evidence="1" id="KW-0732">Signal</keyword>
<dbReference type="AlphaFoldDB" id="A0A939DR85"/>
<gene>
    <name evidence="2" type="ORF">J0A66_16055</name>
</gene>
<dbReference type="InterPro" id="IPR002816">
    <property type="entry name" value="TraB/PrgY/GumN_fam"/>
</dbReference>
<evidence type="ECO:0000313" key="3">
    <source>
        <dbReference type="Proteomes" id="UP000664654"/>
    </source>
</evidence>
<accession>A0A939DR85</accession>
<organism evidence="2 3">
    <name type="scientific">Bowmanella dokdonensis</name>
    <dbReference type="NCBI Taxonomy" id="751969"/>
    <lineage>
        <taxon>Bacteria</taxon>
        <taxon>Pseudomonadati</taxon>
        <taxon>Pseudomonadota</taxon>
        <taxon>Gammaproteobacteria</taxon>
        <taxon>Alteromonadales</taxon>
        <taxon>Alteromonadaceae</taxon>
        <taxon>Bowmanella</taxon>
    </lineage>
</organism>
<reference evidence="2" key="1">
    <citation type="submission" date="2021-03" db="EMBL/GenBank/DDBJ databases">
        <title>novel species isolated from a fishpond in China.</title>
        <authorList>
            <person name="Lu H."/>
            <person name="Cai Z."/>
        </authorList>
    </citation>
    <scope>NUCLEOTIDE SEQUENCE</scope>
    <source>
        <strain evidence="2">JCM 30855</strain>
    </source>
</reference>
<keyword evidence="3" id="KW-1185">Reference proteome</keyword>
<evidence type="ECO:0000256" key="1">
    <source>
        <dbReference type="SAM" id="SignalP"/>
    </source>
</evidence>
<dbReference type="EMBL" id="JAFKCV010000010">
    <property type="protein sequence ID" value="MBN7826750.1"/>
    <property type="molecule type" value="Genomic_DNA"/>
</dbReference>
<dbReference type="Proteomes" id="UP000664654">
    <property type="component" value="Unassembled WGS sequence"/>
</dbReference>
<dbReference type="RefSeq" id="WP_206574863.1">
    <property type="nucleotide sequence ID" value="NZ_JAFKCV010000010.1"/>
</dbReference>
<dbReference type="CDD" id="cd14789">
    <property type="entry name" value="Tiki"/>
    <property type="match status" value="1"/>
</dbReference>
<dbReference type="PANTHER" id="PTHR40590:SF1">
    <property type="entry name" value="CYTOPLASMIC PROTEIN"/>
    <property type="match status" value="1"/>
</dbReference>
<dbReference type="Pfam" id="PF01963">
    <property type="entry name" value="TraB_PrgY_gumN"/>
    <property type="match status" value="1"/>
</dbReference>
<dbReference type="PANTHER" id="PTHR40590">
    <property type="entry name" value="CYTOPLASMIC PROTEIN-RELATED"/>
    <property type="match status" value="1"/>
</dbReference>
<evidence type="ECO:0000313" key="2">
    <source>
        <dbReference type="EMBL" id="MBN7826750.1"/>
    </source>
</evidence>
<feature type="signal peptide" evidence="1">
    <location>
        <begin position="1"/>
        <end position="21"/>
    </location>
</feature>
<sequence>MKAVTVFLVSISILFSNTVRAEGPVWKISKGDSHLYLAGTLHLLTRQDYPLPSGFDRAYQEAGTLVFETDLRSFSEPSFQQQMMQRMQLPEGKTLSDVLGSETLQSLQAHLDSRQLPYASVARFKISFLVLTLSMLEMRRLGFDQQGVDQFYLEQAHRENKNLGFLETPEQQLAYLLSLGEGQKEAWVKYTLEELQELPTILTSLQEAWRQADLDALDDQGLRPMKEDYPELYQTLMVDRNQLWLPQLRQMLDTPQVELVLVGALHLVGEVGLLAELSDLGYQVEKI</sequence>
<dbReference type="InterPro" id="IPR047111">
    <property type="entry name" value="YbaP-like"/>
</dbReference>
<feature type="chain" id="PRO_5037643815" evidence="1">
    <location>
        <begin position="22"/>
        <end position="287"/>
    </location>
</feature>
<proteinExistence type="predicted"/>